<dbReference type="Pfam" id="PF18052">
    <property type="entry name" value="Rx_N"/>
    <property type="match status" value="1"/>
</dbReference>
<evidence type="ECO:0000256" key="2">
    <source>
        <dbReference type="ARBA" id="ARBA00022737"/>
    </source>
</evidence>
<keyword evidence="5" id="KW-0067">ATP-binding</keyword>
<dbReference type="InterPro" id="IPR027417">
    <property type="entry name" value="P-loop_NTPase"/>
</dbReference>
<dbReference type="EMBL" id="CABIKO010000331">
    <property type="protein sequence ID" value="VVA34408.1"/>
    <property type="molecule type" value="Genomic_DNA"/>
</dbReference>
<dbReference type="Gene3D" id="1.20.5.4130">
    <property type="match status" value="1"/>
</dbReference>
<dbReference type="PROSITE" id="PS51450">
    <property type="entry name" value="LRR"/>
    <property type="match status" value="1"/>
</dbReference>
<dbReference type="SUPFAM" id="SSF52058">
    <property type="entry name" value="L domain-like"/>
    <property type="match status" value="1"/>
</dbReference>
<keyword evidence="4" id="KW-0611">Plant defense</keyword>
<evidence type="ECO:0000256" key="3">
    <source>
        <dbReference type="ARBA" id="ARBA00022741"/>
    </source>
</evidence>
<dbReference type="InterPro" id="IPR032675">
    <property type="entry name" value="LRR_dom_sf"/>
</dbReference>
<dbReference type="InterPro" id="IPR041118">
    <property type="entry name" value="Rx_N"/>
</dbReference>
<dbReference type="Gene3D" id="1.10.10.10">
    <property type="entry name" value="Winged helix-like DNA-binding domain superfamily/Winged helix DNA-binding domain"/>
    <property type="match status" value="1"/>
</dbReference>
<evidence type="ECO:0000256" key="5">
    <source>
        <dbReference type="ARBA" id="ARBA00022840"/>
    </source>
</evidence>
<dbReference type="FunFam" id="1.10.10.10:FF:000322">
    <property type="entry name" value="Probable disease resistance protein At1g63360"/>
    <property type="match status" value="1"/>
</dbReference>
<dbReference type="Proteomes" id="UP000327085">
    <property type="component" value="Chromosome 8"/>
</dbReference>
<name>A0A5E4G472_PRUDU</name>
<dbReference type="InterPro" id="IPR002182">
    <property type="entry name" value="NB-ARC"/>
</dbReference>
<evidence type="ECO:0000259" key="6">
    <source>
        <dbReference type="Pfam" id="PF00931"/>
    </source>
</evidence>
<dbReference type="Pfam" id="PF00931">
    <property type="entry name" value="NB-ARC"/>
    <property type="match status" value="1"/>
</dbReference>
<feature type="domain" description="Disease resistance N-terminal" evidence="7">
    <location>
        <begin position="5"/>
        <end position="92"/>
    </location>
</feature>
<evidence type="ECO:0000313" key="11">
    <source>
        <dbReference type="Proteomes" id="UP000327085"/>
    </source>
</evidence>
<keyword evidence="1" id="KW-0433">Leucine-rich repeat</keyword>
<organism evidence="10 11">
    <name type="scientific">Prunus dulcis</name>
    <name type="common">Almond</name>
    <name type="synonym">Amygdalus dulcis</name>
    <dbReference type="NCBI Taxonomy" id="3755"/>
    <lineage>
        <taxon>Eukaryota</taxon>
        <taxon>Viridiplantae</taxon>
        <taxon>Streptophyta</taxon>
        <taxon>Embryophyta</taxon>
        <taxon>Tracheophyta</taxon>
        <taxon>Spermatophyta</taxon>
        <taxon>Magnoliopsida</taxon>
        <taxon>eudicotyledons</taxon>
        <taxon>Gunneridae</taxon>
        <taxon>Pentapetalae</taxon>
        <taxon>rosids</taxon>
        <taxon>fabids</taxon>
        <taxon>Rosales</taxon>
        <taxon>Rosaceae</taxon>
        <taxon>Amygdaloideae</taxon>
        <taxon>Amygdaleae</taxon>
        <taxon>Prunus</taxon>
    </lineage>
</organism>
<evidence type="ECO:0000259" key="8">
    <source>
        <dbReference type="Pfam" id="PF23559"/>
    </source>
</evidence>
<accession>A0A5E4G472</accession>
<dbReference type="SMART" id="SM00369">
    <property type="entry name" value="LRR_TYP"/>
    <property type="match status" value="2"/>
</dbReference>
<dbReference type="InterPro" id="IPR055414">
    <property type="entry name" value="LRR_R13L4/SHOC2-like"/>
</dbReference>
<dbReference type="Gene3D" id="1.10.8.430">
    <property type="entry name" value="Helical domain of apoptotic protease-activating factors"/>
    <property type="match status" value="1"/>
</dbReference>
<dbReference type="PANTHER" id="PTHR36766">
    <property type="entry name" value="PLANT BROAD-SPECTRUM MILDEW RESISTANCE PROTEIN RPW8"/>
    <property type="match status" value="1"/>
</dbReference>
<keyword evidence="2" id="KW-0677">Repeat</keyword>
<feature type="domain" description="NB-ARC" evidence="6">
    <location>
        <begin position="168"/>
        <end position="348"/>
    </location>
</feature>
<dbReference type="Gramene" id="VVA34408">
    <property type="protein sequence ID" value="VVA34408"/>
    <property type="gene ID" value="Prudul26B007013"/>
</dbReference>
<dbReference type="InterPro" id="IPR058922">
    <property type="entry name" value="WHD_DRP"/>
</dbReference>
<dbReference type="InParanoid" id="A0A5E4G472"/>
<dbReference type="GO" id="GO:0051707">
    <property type="term" value="P:response to other organism"/>
    <property type="evidence" value="ECO:0007669"/>
    <property type="project" value="UniProtKB-ARBA"/>
</dbReference>
<protein>
    <submittedName>
        <fullName evidence="10">PREDICTED: putative disease</fullName>
    </submittedName>
</protein>
<keyword evidence="3" id="KW-0547">Nucleotide-binding</keyword>
<dbReference type="InterPro" id="IPR001611">
    <property type="entry name" value="Leu-rich_rpt"/>
</dbReference>
<evidence type="ECO:0000256" key="4">
    <source>
        <dbReference type="ARBA" id="ARBA00022821"/>
    </source>
</evidence>
<sequence>MADAVVSPLLKVLSNRLDSLAEALGYDVIFKKMRDALGSLGALASQVEEQPLGNNQSIHLWLMELKEVAYNADDLVDDWELLAMKKATTTTKVANCFSLMSDVYRYRIKHRMKDLQARFDEILKGGTALHLLATVSQTTEKIPGLNVNVQTSSYISEISAVYGRDVDKEKIQDMLLWDGDHEHQQQQVRVIALVGMGGIGKTALAQVMYNEERVQMSFDLRIWVTVGEDFDLMRIAEAILYVSTHSSQKFSNMDALETAVTMELRGKRFLCVLDDVWCESLHEWEILRRWFSAGNSGSAVMLTTRNARVANFMTDARVANFMTDGAGLYYLRALPDTDCWDFFKSLAFGSVDKNVDLEKIGMEIVRKCGGLPLAVKTLGSLLSYKKQVHEWLSILDNDARDSLEHYVLPVLKLSYDHLPAHLKQCFAYCSVFPKDYAINKEKLIRLWIAEGFVESSTIRKELEDVADDFFVELLQRFFFQDTMVDENGNIVECRMHNLVHDLALHVAGIECSILEDENSLHVSEQIRRISLVHESGISPKMIHVAKKLRSLFSFSGKFKILPIAFLNFRRLRVLNLSARGIRELPVTIGTLKHLRYLDLSHTYIRSIPESIANLKNLQTLELSECYNLLELPKAIRELTNLRHLAIRSCSLTHMPSGIGKLRFLQNVSAFILGKKADCAELTELGGLNLRGRLDIKNLENVSNLAQAQEAKLFQKLRLRSLGLSWGRNAHLVDAELSAEVLERLMPSPVLEVLDLSGYNGSIFPTWMESCPLINLVKVSLINCSCLQLPPLGLLPLLRDLFIKGMSAVHIIGYEFYGNANTNDVAFPALTQLELYDMPNLLEWKGFEIAGKPVSFPCLDTLTVKGCNKLTGLPSIPHLKNLALWQSNELLLDSLVHLMSLSTLAINEMPQLKSFPRDLENLNRITQLTMYDCDNLESLFEGMGGFTSLEHLSILYCKKLESLPMELRYLASLKKFDIVGCEKLAYIPDIMQHLCLLEELVIERCPALHSLPYIPVSLKKLVIRRCPQLEKRLEKEKGDDWDNIKHVPYVEIESGEFIAEEDIF</sequence>
<dbReference type="OMA" id="NIVECRM"/>
<dbReference type="Gene3D" id="3.80.10.10">
    <property type="entry name" value="Ribonuclease Inhibitor"/>
    <property type="match status" value="2"/>
</dbReference>
<dbReference type="SUPFAM" id="SSF52540">
    <property type="entry name" value="P-loop containing nucleoside triphosphate hydrolases"/>
    <property type="match status" value="1"/>
</dbReference>
<dbReference type="InterPro" id="IPR042197">
    <property type="entry name" value="Apaf_helical"/>
</dbReference>
<evidence type="ECO:0000256" key="1">
    <source>
        <dbReference type="ARBA" id="ARBA00022614"/>
    </source>
</evidence>
<dbReference type="GO" id="GO:0043531">
    <property type="term" value="F:ADP binding"/>
    <property type="evidence" value="ECO:0007669"/>
    <property type="project" value="InterPro"/>
</dbReference>
<dbReference type="PRINTS" id="PR00364">
    <property type="entry name" value="DISEASERSIST"/>
</dbReference>
<reference evidence="11" key="1">
    <citation type="journal article" date="2020" name="Plant J.">
        <title>Transposons played a major role in the diversification between the closely related almond and peach genomes: results from the almond genome sequence.</title>
        <authorList>
            <person name="Alioto T."/>
            <person name="Alexiou K.G."/>
            <person name="Bardil A."/>
            <person name="Barteri F."/>
            <person name="Castanera R."/>
            <person name="Cruz F."/>
            <person name="Dhingra A."/>
            <person name="Duval H."/>
            <person name="Fernandez I Marti A."/>
            <person name="Frias L."/>
            <person name="Galan B."/>
            <person name="Garcia J.L."/>
            <person name="Howad W."/>
            <person name="Gomez-Garrido J."/>
            <person name="Gut M."/>
            <person name="Julca I."/>
            <person name="Morata J."/>
            <person name="Puigdomenech P."/>
            <person name="Ribeca P."/>
            <person name="Rubio Cabetas M.J."/>
            <person name="Vlasova A."/>
            <person name="Wirthensohn M."/>
            <person name="Garcia-Mas J."/>
            <person name="Gabaldon T."/>
            <person name="Casacuberta J.M."/>
            <person name="Arus P."/>
        </authorList>
    </citation>
    <scope>NUCLEOTIDE SEQUENCE [LARGE SCALE GENOMIC DNA]</scope>
    <source>
        <strain evidence="11">cv. Texas</strain>
    </source>
</reference>
<dbReference type="GO" id="GO:0005524">
    <property type="term" value="F:ATP binding"/>
    <property type="evidence" value="ECO:0007669"/>
    <property type="project" value="UniProtKB-KW"/>
</dbReference>
<dbReference type="AlphaFoldDB" id="A0A5E4G472"/>
<feature type="domain" description="Disease resistance protein winged helix" evidence="8">
    <location>
        <begin position="431"/>
        <end position="503"/>
    </location>
</feature>
<dbReference type="Gene3D" id="3.40.50.300">
    <property type="entry name" value="P-loop containing nucleotide triphosphate hydrolases"/>
    <property type="match status" value="1"/>
</dbReference>
<dbReference type="InterPro" id="IPR036388">
    <property type="entry name" value="WH-like_DNA-bd_sf"/>
</dbReference>
<gene>
    <name evidence="10" type="ORF">ALMOND_2B007013</name>
</gene>
<proteinExistence type="predicted"/>
<evidence type="ECO:0000313" key="10">
    <source>
        <dbReference type="EMBL" id="VVA34408.1"/>
    </source>
</evidence>
<dbReference type="Pfam" id="PF23598">
    <property type="entry name" value="LRR_14"/>
    <property type="match status" value="1"/>
</dbReference>
<feature type="domain" description="Disease resistance R13L4/SHOC-2-like LRR" evidence="9">
    <location>
        <begin position="547"/>
        <end position="835"/>
    </location>
</feature>
<evidence type="ECO:0000259" key="7">
    <source>
        <dbReference type="Pfam" id="PF18052"/>
    </source>
</evidence>
<dbReference type="GO" id="GO:0006952">
    <property type="term" value="P:defense response"/>
    <property type="evidence" value="ECO:0007669"/>
    <property type="project" value="UniProtKB-KW"/>
</dbReference>
<evidence type="ECO:0000259" key="9">
    <source>
        <dbReference type="Pfam" id="PF23598"/>
    </source>
</evidence>
<dbReference type="PANTHER" id="PTHR36766:SF70">
    <property type="entry name" value="DISEASE RESISTANCE PROTEIN RGA4"/>
    <property type="match status" value="1"/>
</dbReference>
<dbReference type="Pfam" id="PF23559">
    <property type="entry name" value="WHD_DRP"/>
    <property type="match status" value="1"/>
</dbReference>
<dbReference type="InterPro" id="IPR003591">
    <property type="entry name" value="Leu-rich_rpt_typical-subtyp"/>
</dbReference>